<sequence length="415" mass="46376">MMPKSILREAAHQNRLRNAQAPIHRLPPELLAEIMVYTIDWMYWGTWQLRILATVSTYWRDIILSSPRCWSVLDGLHEPQEWKAVLAHNPAGVIDLRCAVFSHERVEEFVPLAVAEAPRTGTLTLWVDDENDLVERVFSVPFPALRDLLIHNSATDQKVIPLLGDGVHLRHVELYRTGMRWDEPRLTDLTTLCLAALVGGVPTASQLHTLLSCSPNLERLRITDWGDFADASYLQFIDDSESSDAESSRQHASLHKFPPIQLNRLSALITTYLPPEVVAFLFTIIRAPSCQTVLVTHGVGDKTANSILDFALPIIEVAPCMVLTIDPNSSYIRISSEPMPGIPATWVLWSKDIPGFDAQLMNVDVKALSMRIAGAANLNSHFVVMPLVPSEEHIFEDLLSDLEVVRCAKQSSGCQ</sequence>
<dbReference type="STRING" id="1051891.A0A0C3PU81"/>
<organism evidence="1 2">
    <name type="scientific">Tulasnella calospora MUT 4182</name>
    <dbReference type="NCBI Taxonomy" id="1051891"/>
    <lineage>
        <taxon>Eukaryota</taxon>
        <taxon>Fungi</taxon>
        <taxon>Dikarya</taxon>
        <taxon>Basidiomycota</taxon>
        <taxon>Agaricomycotina</taxon>
        <taxon>Agaricomycetes</taxon>
        <taxon>Cantharellales</taxon>
        <taxon>Tulasnellaceae</taxon>
        <taxon>Tulasnella</taxon>
    </lineage>
</organism>
<dbReference type="AlphaFoldDB" id="A0A0C3PU81"/>
<accession>A0A0C3PU81</accession>
<dbReference type="Proteomes" id="UP000054248">
    <property type="component" value="Unassembled WGS sequence"/>
</dbReference>
<name>A0A0C3PU81_9AGAM</name>
<proteinExistence type="predicted"/>
<gene>
    <name evidence="1" type="ORF">M407DRAFT_246496</name>
</gene>
<evidence type="ECO:0000313" key="2">
    <source>
        <dbReference type="Proteomes" id="UP000054248"/>
    </source>
</evidence>
<evidence type="ECO:0008006" key="3">
    <source>
        <dbReference type="Google" id="ProtNLM"/>
    </source>
</evidence>
<protein>
    <recommendedName>
        <fullName evidence="3">F-box domain-containing protein</fullName>
    </recommendedName>
</protein>
<reference evidence="2" key="2">
    <citation type="submission" date="2015-01" db="EMBL/GenBank/DDBJ databases">
        <title>Evolutionary Origins and Diversification of the Mycorrhizal Mutualists.</title>
        <authorList>
            <consortium name="DOE Joint Genome Institute"/>
            <consortium name="Mycorrhizal Genomics Consortium"/>
            <person name="Kohler A."/>
            <person name="Kuo A."/>
            <person name="Nagy L.G."/>
            <person name="Floudas D."/>
            <person name="Copeland A."/>
            <person name="Barry K.W."/>
            <person name="Cichocki N."/>
            <person name="Veneault-Fourrey C."/>
            <person name="LaButti K."/>
            <person name="Lindquist E.A."/>
            <person name="Lipzen A."/>
            <person name="Lundell T."/>
            <person name="Morin E."/>
            <person name="Murat C."/>
            <person name="Riley R."/>
            <person name="Ohm R."/>
            <person name="Sun H."/>
            <person name="Tunlid A."/>
            <person name="Henrissat B."/>
            <person name="Grigoriev I.V."/>
            <person name="Hibbett D.S."/>
            <person name="Martin F."/>
        </authorList>
    </citation>
    <scope>NUCLEOTIDE SEQUENCE [LARGE SCALE GENOMIC DNA]</scope>
    <source>
        <strain evidence="2">MUT 4182</strain>
    </source>
</reference>
<dbReference type="HOGENOM" id="CLU_657552_0_0_1"/>
<reference evidence="1 2" key="1">
    <citation type="submission" date="2014-04" db="EMBL/GenBank/DDBJ databases">
        <authorList>
            <consortium name="DOE Joint Genome Institute"/>
            <person name="Kuo A."/>
            <person name="Girlanda M."/>
            <person name="Perotto S."/>
            <person name="Kohler A."/>
            <person name="Nagy L.G."/>
            <person name="Floudas D."/>
            <person name="Copeland A."/>
            <person name="Barry K.W."/>
            <person name="Cichocki N."/>
            <person name="Veneault-Fourrey C."/>
            <person name="LaButti K."/>
            <person name="Lindquist E.A."/>
            <person name="Lipzen A."/>
            <person name="Lundell T."/>
            <person name="Morin E."/>
            <person name="Murat C."/>
            <person name="Sun H."/>
            <person name="Tunlid A."/>
            <person name="Henrissat B."/>
            <person name="Grigoriev I.V."/>
            <person name="Hibbett D.S."/>
            <person name="Martin F."/>
            <person name="Nordberg H.P."/>
            <person name="Cantor M.N."/>
            <person name="Hua S.X."/>
        </authorList>
    </citation>
    <scope>NUCLEOTIDE SEQUENCE [LARGE SCALE GENOMIC DNA]</scope>
    <source>
        <strain evidence="1 2">MUT 4182</strain>
    </source>
</reference>
<keyword evidence="2" id="KW-1185">Reference proteome</keyword>
<evidence type="ECO:0000313" key="1">
    <source>
        <dbReference type="EMBL" id="KIO18385.1"/>
    </source>
</evidence>
<dbReference type="OrthoDB" id="3166656at2759"/>
<dbReference type="EMBL" id="KN823291">
    <property type="protein sequence ID" value="KIO18385.1"/>
    <property type="molecule type" value="Genomic_DNA"/>
</dbReference>